<keyword evidence="3" id="KW-0813">Transport</keyword>
<evidence type="ECO:0000256" key="2">
    <source>
        <dbReference type="ARBA" id="ARBA00006920"/>
    </source>
</evidence>
<dbReference type="GO" id="GO:0015252">
    <property type="term" value="F:proton channel activity"/>
    <property type="evidence" value="ECO:0007669"/>
    <property type="project" value="InterPro"/>
</dbReference>
<evidence type="ECO:0000256" key="9">
    <source>
        <dbReference type="ARBA" id="ARBA00023065"/>
    </source>
</evidence>
<comment type="similarity">
    <text evidence="2">Belongs to the TMEM175 family.</text>
</comment>
<comment type="subcellular location">
    <subcellularLocation>
        <location evidence="1">Membrane</location>
        <topology evidence="1">Multi-pass membrane protein</topology>
    </subcellularLocation>
</comment>
<reference evidence="14 15" key="1">
    <citation type="journal article" date="2015" name="Genome Announc.">
        <title>Draft Genome Sequence of Burkholderia sp. Strain PML1(12), an Ectomycorrhizosphere-Inhabiting Bacterium with Effective Mineral-Weathering Ability.</title>
        <authorList>
            <person name="Uroz S."/>
            <person name="Oger P."/>
        </authorList>
    </citation>
    <scope>NUCLEOTIDE SEQUENCE [LARGE SCALE GENOMIC DNA]</scope>
    <source>
        <strain evidence="15">PML1(12)</strain>
    </source>
</reference>
<dbReference type="PATRIC" id="fig|908627.4.peg.464"/>
<comment type="caution">
    <text evidence="14">The sequence shown here is derived from an EMBL/GenBank/DDBJ whole genome shotgun (WGS) entry which is preliminary data.</text>
</comment>
<sequence>MFGLPETRRVESFTDAAFAIIITLLVLEIHRPDAAPGRLGEELLTEWSSYLAYAVAFIYVGIIWLNHHYMFERLCKVDLTLNCINLGIIGTAALIPFPTGVLAGAFRSGNLMDQKAAVVLYALIAGLMSASWLPAFRHLHRHPELLKPHLPAAAFASQVLRPALGILLYIMAAALGWFVHPLLAVGIFIFVVGYYALTSQGIYSNR</sequence>
<evidence type="ECO:0000256" key="11">
    <source>
        <dbReference type="ARBA" id="ARBA00023303"/>
    </source>
</evidence>
<dbReference type="GO" id="GO:0005267">
    <property type="term" value="F:potassium channel activity"/>
    <property type="evidence" value="ECO:0007669"/>
    <property type="project" value="UniProtKB-KW"/>
</dbReference>
<name>A0A0J1D5F5_9BURK</name>
<gene>
    <name evidence="14" type="ORF">EOS_02145</name>
</gene>
<dbReference type="EMBL" id="AEJF01000010">
    <property type="protein sequence ID" value="KLU27939.1"/>
    <property type="molecule type" value="Genomic_DNA"/>
</dbReference>
<keyword evidence="7" id="KW-0630">Potassium</keyword>
<evidence type="ECO:0000256" key="7">
    <source>
        <dbReference type="ARBA" id="ARBA00022958"/>
    </source>
</evidence>
<dbReference type="Proteomes" id="UP000035963">
    <property type="component" value="Unassembled WGS sequence"/>
</dbReference>
<keyword evidence="9" id="KW-0406">Ion transport</keyword>
<evidence type="ECO:0000256" key="10">
    <source>
        <dbReference type="ARBA" id="ARBA00023136"/>
    </source>
</evidence>
<feature type="transmembrane region" description="Helical" evidence="13">
    <location>
        <begin position="50"/>
        <end position="71"/>
    </location>
</feature>
<proteinExistence type="inferred from homology"/>
<dbReference type="AlphaFoldDB" id="A0A0J1D5F5"/>
<evidence type="ECO:0000313" key="15">
    <source>
        <dbReference type="Proteomes" id="UP000035963"/>
    </source>
</evidence>
<keyword evidence="5 13" id="KW-0812">Transmembrane</keyword>
<keyword evidence="6" id="KW-0631">Potassium channel</keyword>
<evidence type="ECO:0000313" key="14">
    <source>
        <dbReference type="EMBL" id="KLU27939.1"/>
    </source>
</evidence>
<evidence type="ECO:0000256" key="1">
    <source>
        <dbReference type="ARBA" id="ARBA00004141"/>
    </source>
</evidence>
<feature type="transmembrane region" description="Helical" evidence="13">
    <location>
        <begin position="83"/>
        <end position="106"/>
    </location>
</feature>
<organism evidence="14 15">
    <name type="scientific">Caballeronia mineralivorans PML1(12)</name>
    <dbReference type="NCBI Taxonomy" id="908627"/>
    <lineage>
        <taxon>Bacteria</taxon>
        <taxon>Pseudomonadati</taxon>
        <taxon>Pseudomonadota</taxon>
        <taxon>Betaproteobacteria</taxon>
        <taxon>Burkholderiales</taxon>
        <taxon>Burkholderiaceae</taxon>
        <taxon>Caballeronia</taxon>
    </lineage>
</organism>
<evidence type="ECO:0000256" key="5">
    <source>
        <dbReference type="ARBA" id="ARBA00022692"/>
    </source>
</evidence>
<dbReference type="PANTHER" id="PTHR31462:SF5">
    <property type="entry name" value="ENDOSOMAL_LYSOSOMAL PROTON CHANNEL TMEM175"/>
    <property type="match status" value="1"/>
</dbReference>
<keyword evidence="4" id="KW-0633">Potassium transport</keyword>
<dbReference type="PANTHER" id="PTHR31462">
    <property type="entry name" value="ENDOSOMAL/LYSOSOMAL POTASSIUM CHANNEL TMEM175"/>
    <property type="match status" value="1"/>
</dbReference>
<keyword evidence="10 13" id="KW-0472">Membrane</keyword>
<evidence type="ECO:0008006" key="16">
    <source>
        <dbReference type="Google" id="ProtNLM"/>
    </source>
</evidence>
<keyword evidence="8 13" id="KW-1133">Transmembrane helix</keyword>
<feature type="transmembrane region" description="Helical" evidence="13">
    <location>
        <begin position="177"/>
        <end position="197"/>
    </location>
</feature>
<evidence type="ECO:0000256" key="3">
    <source>
        <dbReference type="ARBA" id="ARBA00022448"/>
    </source>
</evidence>
<feature type="transmembrane region" description="Helical" evidence="13">
    <location>
        <begin position="118"/>
        <end position="136"/>
    </location>
</feature>
<evidence type="ECO:0000256" key="13">
    <source>
        <dbReference type="SAM" id="Phobius"/>
    </source>
</evidence>
<feature type="transmembrane region" description="Helical" evidence="13">
    <location>
        <begin position="12"/>
        <end position="30"/>
    </location>
</feature>
<evidence type="ECO:0000256" key="4">
    <source>
        <dbReference type="ARBA" id="ARBA00022538"/>
    </source>
</evidence>
<dbReference type="GO" id="GO:0016020">
    <property type="term" value="C:membrane"/>
    <property type="evidence" value="ECO:0007669"/>
    <property type="project" value="UniProtKB-SubCell"/>
</dbReference>
<keyword evidence="11" id="KW-0407">Ion channel</keyword>
<evidence type="ECO:0000256" key="6">
    <source>
        <dbReference type="ARBA" id="ARBA00022826"/>
    </source>
</evidence>
<evidence type="ECO:0000256" key="12">
    <source>
        <dbReference type="ARBA" id="ARBA00034430"/>
    </source>
</evidence>
<comment type="catalytic activity">
    <reaction evidence="12">
        <text>K(+)(in) = K(+)(out)</text>
        <dbReference type="Rhea" id="RHEA:29463"/>
        <dbReference type="ChEBI" id="CHEBI:29103"/>
    </reaction>
</comment>
<dbReference type="InterPro" id="IPR010617">
    <property type="entry name" value="TMEM175-like"/>
</dbReference>
<accession>A0A0J1D5F5</accession>
<evidence type="ECO:0000256" key="8">
    <source>
        <dbReference type="ARBA" id="ARBA00022989"/>
    </source>
</evidence>
<keyword evidence="15" id="KW-1185">Reference proteome</keyword>
<feature type="transmembrane region" description="Helical" evidence="13">
    <location>
        <begin position="148"/>
        <end position="171"/>
    </location>
</feature>
<dbReference type="Pfam" id="PF06736">
    <property type="entry name" value="TMEM175"/>
    <property type="match status" value="1"/>
</dbReference>
<protein>
    <recommendedName>
        <fullName evidence="16">DUF1211 domain-containing protein</fullName>
    </recommendedName>
</protein>